<dbReference type="InterPro" id="IPR029063">
    <property type="entry name" value="SAM-dependent_MTases_sf"/>
</dbReference>
<dbReference type="SUPFAM" id="SSF53335">
    <property type="entry name" value="S-adenosyl-L-methionine-dependent methyltransferases"/>
    <property type="match status" value="1"/>
</dbReference>
<dbReference type="InterPro" id="IPR003682">
    <property type="entry name" value="rRNA_ssu_MeTfrase_G"/>
</dbReference>
<comment type="caution">
    <text evidence="7">The sequence shown here is derived from an EMBL/GenBank/DDBJ whole genome shotgun (WGS) entry which is preliminary data.</text>
</comment>
<evidence type="ECO:0000313" key="8">
    <source>
        <dbReference type="Proteomes" id="UP000623172"/>
    </source>
</evidence>
<dbReference type="PANTHER" id="PTHR31760">
    <property type="entry name" value="S-ADENOSYL-L-METHIONINE-DEPENDENT METHYLTRANSFERASES SUPERFAMILY PROTEIN"/>
    <property type="match status" value="1"/>
</dbReference>
<dbReference type="GO" id="GO:0070043">
    <property type="term" value="F:rRNA (guanine-N7-)-methyltransferase activity"/>
    <property type="evidence" value="ECO:0007669"/>
    <property type="project" value="UniProtKB-UniRule"/>
</dbReference>
<keyword evidence="1 6" id="KW-0963">Cytoplasm</keyword>
<feature type="binding site" evidence="6">
    <location>
        <begin position="115"/>
        <end position="116"/>
    </location>
    <ligand>
        <name>S-adenosyl-L-methionine</name>
        <dbReference type="ChEBI" id="CHEBI:59789"/>
    </ligand>
</feature>
<evidence type="ECO:0000256" key="1">
    <source>
        <dbReference type="ARBA" id="ARBA00022490"/>
    </source>
</evidence>
<dbReference type="EMBL" id="JACRSR010000004">
    <property type="protein sequence ID" value="MBC8532058.1"/>
    <property type="molecule type" value="Genomic_DNA"/>
</dbReference>
<dbReference type="EC" id="2.1.1.-" evidence="6"/>
<dbReference type="AlphaFoldDB" id="A0A926D5E4"/>
<dbReference type="HAMAP" id="MF_00074">
    <property type="entry name" value="16SrRNA_methyltr_G"/>
    <property type="match status" value="1"/>
</dbReference>
<keyword evidence="4 6" id="KW-0808">Transferase</keyword>
<keyword evidence="8" id="KW-1185">Reference proteome</keyword>
<feature type="binding site" evidence="6">
    <location>
        <position position="70"/>
    </location>
    <ligand>
        <name>S-adenosyl-L-methionine</name>
        <dbReference type="ChEBI" id="CHEBI:59789"/>
    </ligand>
</feature>
<dbReference type="RefSeq" id="WP_249317077.1">
    <property type="nucleotide sequence ID" value="NZ_JACRSR010000004.1"/>
</dbReference>
<dbReference type="Proteomes" id="UP000623172">
    <property type="component" value="Unassembled WGS sequence"/>
</dbReference>
<name>A0A926D5E4_9FIRM</name>
<dbReference type="PANTHER" id="PTHR31760:SF0">
    <property type="entry name" value="S-ADENOSYL-L-METHIONINE-DEPENDENT METHYLTRANSFERASES SUPERFAMILY PROTEIN"/>
    <property type="match status" value="1"/>
</dbReference>
<dbReference type="CDD" id="cd02440">
    <property type="entry name" value="AdoMet_MTases"/>
    <property type="match status" value="1"/>
</dbReference>
<feature type="binding site" evidence="6">
    <location>
        <position position="134"/>
    </location>
    <ligand>
        <name>S-adenosyl-L-methionine</name>
        <dbReference type="ChEBI" id="CHEBI:59789"/>
    </ligand>
</feature>
<keyword evidence="2 6" id="KW-0698">rRNA processing</keyword>
<dbReference type="PIRSF" id="PIRSF003078">
    <property type="entry name" value="GidB"/>
    <property type="match status" value="1"/>
</dbReference>
<evidence type="ECO:0000256" key="3">
    <source>
        <dbReference type="ARBA" id="ARBA00022603"/>
    </source>
</evidence>
<keyword evidence="3 6" id="KW-0489">Methyltransferase</keyword>
<proteinExistence type="inferred from homology"/>
<reference evidence="7" key="1">
    <citation type="submission" date="2020-08" db="EMBL/GenBank/DDBJ databases">
        <title>Genome public.</title>
        <authorList>
            <person name="Liu C."/>
            <person name="Sun Q."/>
        </authorList>
    </citation>
    <scope>NUCLEOTIDE SEQUENCE</scope>
    <source>
        <strain evidence="7">NSJ-53</strain>
    </source>
</reference>
<keyword evidence="5 6" id="KW-0949">S-adenosyl-L-methionine</keyword>
<comment type="similarity">
    <text evidence="6">Belongs to the methyltransferase superfamily. RNA methyltransferase RsmG family.</text>
</comment>
<comment type="subcellular location">
    <subcellularLocation>
        <location evidence="6">Cytoplasm</location>
    </subcellularLocation>
</comment>
<accession>A0A926D5E4</accession>
<dbReference type="Gene3D" id="3.40.50.150">
    <property type="entry name" value="Vaccinia Virus protein VP39"/>
    <property type="match status" value="1"/>
</dbReference>
<gene>
    <name evidence="6 7" type="primary">rsmG</name>
    <name evidence="7" type="ORF">H8696_09385</name>
</gene>
<evidence type="ECO:0000313" key="7">
    <source>
        <dbReference type="EMBL" id="MBC8532058.1"/>
    </source>
</evidence>
<comment type="caution">
    <text evidence="6">Lacks conserved residue(s) required for the propagation of feature annotation.</text>
</comment>
<dbReference type="NCBIfam" id="TIGR00138">
    <property type="entry name" value="rsmG_gidB"/>
    <property type="match status" value="1"/>
</dbReference>
<organism evidence="7 8">
    <name type="scientific">Gehongia tenuis</name>
    <dbReference type="NCBI Taxonomy" id="2763655"/>
    <lineage>
        <taxon>Bacteria</taxon>
        <taxon>Bacillati</taxon>
        <taxon>Bacillota</taxon>
        <taxon>Clostridia</taxon>
        <taxon>Christensenellales</taxon>
        <taxon>Christensenellaceae</taxon>
        <taxon>Gehongia</taxon>
    </lineage>
</organism>
<evidence type="ECO:0000256" key="6">
    <source>
        <dbReference type="HAMAP-Rule" id="MF_00074"/>
    </source>
</evidence>
<sequence>MGIVMTQDMAEKLTAYHTLLMEANETMNLTRIVDEEEAVSRQYLDSVPAQVLRQIPEGARVVDVGTGAGLPGIPLAILRPDVEMTLMDALQKRVAFLQKTAEALELPLRVIHIRAEDGGRAQEHRERYDVAVARAVAPMAALAEYLLPLVKVGGKALCYKGPKGGQELDAAREGIGLLGGRAMDILPVRDPFFERNCSIIVLQKNYKTPIKYPRNSGVIKKSPLIASNLRISRSK</sequence>
<evidence type="ECO:0000256" key="4">
    <source>
        <dbReference type="ARBA" id="ARBA00022679"/>
    </source>
</evidence>
<evidence type="ECO:0000256" key="5">
    <source>
        <dbReference type="ARBA" id="ARBA00022691"/>
    </source>
</evidence>
<evidence type="ECO:0000256" key="2">
    <source>
        <dbReference type="ARBA" id="ARBA00022552"/>
    </source>
</evidence>
<dbReference type="Pfam" id="PF02527">
    <property type="entry name" value="GidB"/>
    <property type="match status" value="1"/>
</dbReference>
<protein>
    <recommendedName>
        <fullName evidence="6">Ribosomal RNA small subunit methyltransferase G</fullName>
        <ecNumber evidence="6">2.1.1.-</ecNumber>
    </recommendedName>
    <alternativeName>
        <fullName evidence="6">16S rRNA 7-methylguanosine methyltransferase</fullName>
        <shortName evidence="6">16S rRNA m7G methyltransferase</shortName>
    </alternativeName>
</protein>
<feature type="binding site" evidence="6">
    <location>
        <position position="65"/>
    </location>
    <ligand>
        <name>S-adenosyl-L-methionine</name>
        <dbReference type="ChEBI" id="CHEBI:59789"/>
    </ligand>
</feature>
<dbReference type="FunFam" id="3.40.50.150:FF:000041">
    <property type="entry name" value="Ribosomal RNA small subunit methyltransferase G"/>
    <property type="match status" value="1"/>
</dbReference>
<comment type="function">
    <text evidence="6">Specifically methylates the N7 position of a guanine in 16S rRNA.</text>
</comment>
<dbReference type="GO" id="GO:0005829">
    <property type="term" value="C:cytosol"/>
    <property type="evidence" value="ECO:0007669"/>
    <property type="project" value="TreeGrafter"/>
</dbReference>